<dbReference type="InterPro" id="IPR036388">
    <property type="entry name" value="WH-like_DNA-bd_sf"/>
</dbReference>
<dbReference type="InterPro" id="IPR001845">
    <property type="entry name" value="HTH_ArsR_DNA-bd_dom"/>
</dbReference>
<evidence type="ECO:0000256" key="2">
    <source>
        <dbReference type="ARBA" id="ARBA00023125"/>
    </source>
</evidence>
<evidence type="ECO:0000256" key="3">
    <source>
        <dbReference type="ARBA" id="ARBA00023163"/>
    </source>
</evidence>
<dbReference type="Proteomes" id="UP001500503">
    <property type="component" value="Unassembled WGS sequence"/>
</dbReference>
<gene>
    <name evidence="5" type="ORF">GCM10023191_016810</name>
</gene>
<organism evidence="5 6">
    <name type="scientific">Actinoallomurus oryzae</name>
    <dbReference type="NCBI Taxonomy" id="502180"/>
    <lineage>
        <taxon>Bacteria</taxon>
        <taxon>Bacillati</taxon>
        <taxon>Actinomycetota</taxon>
        <taxon>Actinomycetes</taxon>
        <taxon>Streptosporangiales</taxon>
        <taxon>Thermomonosporaceae</taxon>
        <taxon>Actinoallomurus</taxon>
    </lineage>
</organism>
<dbReference type="CDD" id="cd00090">
    <property type="entry name" value="HTH_ARSR"/>
    <property type="match status" value="1"/>
</dbReference>
<dbReference type="Pfam" id="PF12840">
    <property type="entry name" value="HTH_20"/>
    <property type="match status" value="1"/>
</dbReference>
<dbReference type="PANTHER" id="PTHR33154">
    <property type="entry name" value="TRANSCRIPTIONAL REGULATOR, ARSR FAMILY"/>
    <property type="match status" value="1"/>
</dbReference>
<dbReference type="SUPFAM" id="SSF46785">
    <property type="entry name" value="Winged helix' DNA-binding domain"/>
    <property type="match status" value="1"/>
</dbReference>
<dbReference type="PRINTS" id="PR00778">
    <property type="entry name" value="HTHARSR"/>
</dbReference>
<comment type="caution">
    <text evidence="5">The sequence shown here is derived from an EMBL/GenBank/DDBJ whole genome shotgun (WGS) entry which is preliminary data.</text>
</comment>
<keyword evidence="6" id="KW-1185">Reference proteome</keyword>
<protein>
    <submittedName>
        <fullName evidence="5">Metalloregulator ArsR/SmtB family transcription factor</fullName>
    </submittedName>
</protein>
<dbReference type="PANTHER" id="PTHR33154:SF12">
    <property type="entry name" value="TRANSCRIPTIONAL REGULATORY PROTEIN"/>
    <property type="match status" value="1"/>
</dbReference>
<dbReference type="InterPro" id="IPR011991">
    <property type="entry name" value="ArsR-like_HTH"/>
</dbReference>
<keyword evidence="1" id="KW-0805">Transcription regulation</keyword>
<dbReference type="InterPro" id="IPR051081">
    <property type="entry name" value="HTH_MetalResp_TranReg"/>
</dbReference>
<sequence>MMREPFHPQTEDIELAAVMHALSDPVRLEIVARLADTDGENCGGIGDGIDVHKSTLSHHYRVLREAGVTLTTVEGRSRVVRLRTGDLETRFPGLLTSVLAALGRTASLQAD</sequence>
<dbReference type="EMBL" id="BAABHF010000012">
    <property type="protein sequence ID" value="GAA4488011.1"/>
    <property type="molecule type" value="Genomic_DNA"/>
</dbReference>
<evidence type="ECO:0000259" key="4">
    <source>
        <dbReference type="PROSITE" id="PS50987"/>
    </source>
</evidence>
<evidence type="ECO:0000313" key="5">
    <source>
        <dbReference type="EMBL" id="GAA4488011.1"/>
    </source>
</evidence>
<dbReference type="InterPro" id="IPR036390">
    <property type="entry name" value="WH_DNA-bd_sf"/>
</dbReference>
<dbReference type="PROSITE" id="PS50987">
    <property type="entry name" value="HTH_ARSR_2"/>
    <property type="match status" value="1"/>
</dbReference>
<proteinExistence type="predicted"/>
<evidence type="ECO:0000256" key="1">
    <source>
        <dbReference type="ARBA" id="ARBA00023015"/>
    </source>
</evidence>
<evidence type="ECO:0000313" key="6">
    <source>
        <dbReference type="Proteomes" id="UP001500503"/>
    </source>
</evidence>
<reference evidence="6" key="1">
    <citation type="journal article" date="2019" name="Int. J. Syst. Evol. Microbiol.">
        <title>The Global Catalogue of Microorganisms (GCM) 10K type strain sequencing project: providing services to taxonomists for standard genome sequencing and annotation.</title>
        <authorList>
            <consortium name="The Broad Institute Genomics Platform"/>
            <consortium name="The Broad Institute Genome Sequencing Center for Infectious Disease"/>
            <person name="Wu L."/>
            <person name="Ma J."/>
        </authorList>
    </citation>
    <scope>NUCLEOTIDE SEQUENCE [LARGE SCALE GENOMIC DNA]</scope>
    <source>
        <strain evidence="6">JCM 17933</strain>
    </source>
</reference>
<dbReference type="SMART" id="SM00418">
    <property type="entry name" value="HTH_ARSR"/>
    <property type="match status" value="1"/>
</dbReference>
<feature type="domain" description="HTH arsR-type" evidence="4">
    <location>
        <begin position="7"/>
        <end position="102"/>
    </location>
</feature>
<keyword evidence="2" id="KW-0238">DNA-binding</keyword>
<accession>A0ABP8PLG3</accession>
<dbReference type="Gene3D" id="1.10.10.10">
    <property type="entry name" value="Winged helix-like DNA-binding domain superfamily/Winged helix DNA-binding domain"/>
    <property type="match status" value="1"/>
</dbReference>
<name>A0ABP8PLG3_9ACTN</name>
<keyword evidence="3" id="KW-0804">Transcription</keyword>